<evidence type="ECO:0000256" key="1">
    <source>
        <dbReference type="SAM" id="Phobius"/>
    </source>
</evidence>
<gene>
    <name evidence="3" type="ORF">MM415A04006_0011</name>
    <name evidence="2" type="ORF">MM415B00334_0021</name>
</gene>
<proteinExistence type="predicted"/>
<name>A0A6M3JBQ8_9ZZZZ</name>
<accession>A0A6M3JBQ8</accession>
<dbReference type="EMBL" id="MT141763">
    <property type="protein sequence ID" value="QJA70092.1"/>
    <property type="molecule type" value="Genomic_DNA"/>
</dbReference>
<evidence type="ECO:0000313" key="2">
    <source>
        <dbReference type="EMBL" id="QJA66768.1"/>
    </source>
</evidence>
<reference evidence="2" key="1">
    <citation type="submission" date="2020-03" db="EMBL/GenBank/DDBJ databases">
        <title>The deep terrestrial virosphere.</title>
        <authorList>
            <person name="Holmfeldt K."/>
            <person name="Nilsson E."/>
            <person name="Simone D."/>
            <person name="Lopez-Fernandez M."/>
            <person name="Wu X."/>
            <person name="de Brujin I."/>
            <person name="Lundin D."/>
            <person name="Andersson A."/>
            <person name="Bertilsson S."/>
            <person name="Dopson M."/>
        </authorList>
    </citation>
    <scope>NUCLEOTIDE SEQUENCE</scope>
    <source>
        <strain evidence="3">MM415A04006</strain>
        <strain evidence="2">MM415B00334</strain>
    </source>
</reference>
<keyword evidence="1" id="KW-0472">Membrane</keyword>
<evidence type="ECO:0000313" key="3">
    <source>
        <dbReference type="EMBL" id="QJA70092.1"/>
    </source>
</evidence>
<protein>
    <submittedName>
        <fullName evidence="2">Uncharacterized protein</fullName>
    </submittedName>
</protein>
<dbReference type="EMBL" id="MT141560">
    <property type="protein sequence ID" value="QJA66768.1"/>
    <property type="molecule type" value="Genomic_DNA"/>
</dbReference>
<sequence length="80" mass="8936">MARPISGQDGEPTDRISMDEPKRYHYKVHAPEITLPETAKILIMVPSELFPWMKLGAQSLAVIAVCVFAWSIANAILALW</sequence>
<dbReference type="AlphaFoldDB" id="A0A6M3JBQ8"/>
<feature type="transmembrane region" description="Helical" evidence="1">
    <location>
        <begin position="55"/>
        <end position="79"/>
    </location>
</feature>
<keyword evidence="1" id="KW-1133">Transmembrane helix</keyword>
<keyword evidence="1" id="KW-0812">Transmembrane</keyword>
<organism evidence="2">
    <name type="scientific">viral metagenome</name>
    <dbReference type="NCBI Taxonomy" id="1070528"/>
    <lineage>
        <taxon>unclassified sequences</taxon>
        <taxon>metagenomes</taxon>
        <taxon>organismal metagenomes</taxon>
    </lineage>
</organism>